<protein>
    <submittedName>
        <fullName evidence="1">Uncharacterized protein</fullName>
    </submittedName>
</protein>
<keyword evidence="2" id="KW-1185">Reference proteome</keyword>
<reference evidence="1 2" key="1">
    <citation type="submission" date="2020-02" db="EMBL/GenBank/DDBJ databases">
        <title>Draft genome sequence of Haematococcus lacustris strain NIES-144.</title>
        <authorList>
            <person name="Morimoto D."/>
            <person name="Nakagawa S."/>
            <person name="Yoshida T."/>
            <person name="Sawayama S."/>
        </authorList>
    </citation>
    <scope>NUCLEOTIDE SEQUENCE [LARGE SCALE GENOMIC DNA]</scope>
    <source>
        <strain evidence="1 2">NIES-144</strain>
    </source>
</reference>
<evidence type="ECO:0000313" key="2">
    <source>
        <dbReference type="Proteomes" id="UP000485058"/>
    </source>
</evidence>
<name>A0A699YQT8_HAELA</name>
<sequence length="109" mass="12237">MLMPGHPSNQELLANLQELQTRTRTGERFVKLYAKAARARRERGGGSAIRQAGVISAASGVWDKKSGQLVEDQLARWKLAKGQDATWDAVYLDPEWARQQLRLYMEPAA</sequence>
<gene>
    <name evidence="1" type="ORF">HaLaN_03529</name>
</gene>
<proteinExistence type="predicted"/>
<dbReference type="EMBL" id="BLLF01000168">
    <property type="protein sequence ID" value="GFH08549.1"/>
    <property type="molecule type" value="Genomic_DNA"/>
</dbReference>
<dbReference type="AlphaFoldDB" id="A0A699YQT8"/>
<comment type="caution">
    <text evidence="1">The sequence shown here is derived from an EMBL/GenBank/DDBJ whole genome shotgun (WGS) entry which is preliminary data.</text>
</comment>
<evidence type="ECO:0000313" key="1">
    <source>
        <dbReference type="EMBL" id="GFH08549.1"/>
    </source>
</evidence>
<dbReference type="Proteomes" id="UP000485058">
    <property type="component" value="Unassembled WGS sequence"/>
</dbReference>
<organism evidence="1 2">
    <name type="scientific">Haematococcus lacustris</name>
    <name type="common">Green alga</name>
    <name type="synonym">Haematococcus pluvialis</name>
    <dbReference type="NCBI Taxonomy" id="44745"/>
    <lineage>
        <taxon>Eukaryota</taxon>
        <taxon>Viridiplantae</taxon>
        <taxon>Chlorophyta</taxon>
        <taxon>core chlorophytes</taxon>
        <taxon>Chlorophyceae</taxon>
        <taxon>CS clade</taxon>
        <taxon>Chlamydomonadales</taxon>
        <taxon>Haematococcaceae</taxon>
        <taxon>Haematococcus</taxon>
    </lineage>
</organism>
<accession>A0A699YQT8</accession>